<proteinExistence type="predicted"/>
<comment type="caution">
    <text evidence="1">The sequence shown here is derived from an EMBL/GenBank/DDBJ whole genome shotgun (WGS) entry which is preliminary data.</text>
</comment>
<gene>
    <name evidence="1" type="ORF">BpHYR1_017432</name>
</gene>
<dbReference type="EMBL" id="REGN01001289">
    <property type="protein sequence ID" value="RNA35746.1"/>
    <property type="molecule type" value="Genomic_DNA"/>
</dbReference>
<name>A0A3M7SJ05_BRAPC</name>
<protein>
    <submittedName>
        <fullName evidence="1">Uncharacterized protein</fullName>
    </submittedName>
</protein>
<dbReference type="AlphaFoldDB" id="A0A3M7SJ05"/>
<reference evidence="1 2" key="1">
    <citation type="journal article" date="2018" name="Sci. Rep.">
        <title>Genomic signatures of local adaptation to the degree of environmental predictability in rotifers.</title>
        <authorList>
            <person name="Franch-Gras L."/>
            <person name="Hahn C."/>
            <person name="Garcia-Roger E.M."/>
            <person name="Carmona M.J."/>
            <person name="Serra M."/>
            <person name="Gomez A."/>
        </authorList>
    </citation>
    <scope>NUCLEOTIDE SEQUENCE [LARGE SCALE GENOMIC DNA]</scope>
    <source>
        <strain evidence="1">HYR1</strain>
    </source>
</reference>
<evidence type="ECO:0000313" key="2">
    <source>
        <dbReference type="Proteomes" id="UP000276133"/>
    </source>
</evidence>
<evidence type="ECO:0000313" key="1">
    <source>
        <dbReference type="EMBL" id="RNA35746.1"/>
    </source>
</evidence>
<dbReference type="Proteomes" id="UP000276133">
    <property type="component" value="Unassembled WGS sequence"/>
</dbReference>
<feature type="non-terminal residue" evidence="1">
    <location>
        <position position="1"/>
    </location>
</feature>
<organism evidence="1 2">
    <name type="scientific">Brachionus plicatilis</name>
    <name type="common">Marine rotifer</name>
    <name type="synonym">Brachionus muelleri</name>
    <dbReference type="NCBI Taxonomy" id="10195"/>
    <lineage>
        <taxon>Eukaryota</taxon>
        <taxon>Metazoa</taxon>
        <taxon>Spiralia</taxon>
        <taxon>Gnathifera</taxon>
        <taxon>Rotifera</taxon>
        <taxon>Eurotatoria</taxon>
        <taxon>Monogononta</taxon>
        <taxon>Pseudotrocha</taxon>
        <taxon>Ploima</taxon>
        <taxon>Brachionidae</taxon>
        <taxon>Brachionus</taxon>
    </lineage>
</organism>
<accession>A0A3M7SJ05</accession>
<keyword evidence="2" id="KW-1185">Reference proteome</keyword>
<sequence>AYNKKHTEKKITTSKLAKEYNSILDITNYLGGKFVNSNCQVIVSESSEILEINIKFYSKTKIKFRSIYIEFTQDVFFLRKFVLSGFSYKEVRCIKEN</sequence>